<organism evidence="5 6">
    <name type="scientific">Penicillium cosmopolitanum</name>
    <dbReference type="NCBI Taxonomy" id="1131564"/>
    <lineage>
        <taxon>Eukaryota</taxon>
        <taxon>Fungi</taxon>
        <taxon>Dikarya</taxon>
        <taxon>Ascomycota</taxon>
        <taxon>Pezizomycotina</taxon>
        <taxon>Eurotiomycetes</taxon>
        <taxon>Eurotiomycetidae</taxon>
        <taxon>Eurotiales</taxon>
        <taxon>Aspergillaceae</taxon>
        <taxon>Penicillium</taxon>
    </lineage>
</organism>
<dbReference type="GeneID" id="81370475"/>
<name>A0A9W9VXQ5_9EURO</name>
<dbReference type="Gene3D" id="4.10.240.10">
    <property type="entry name" value="Zn(2)-C6 fungal-type DNA-binding domain"/>
    <property type="match status" value="1"/>
</dbReference>
<evidence type="ECO:0000256" key="2">
    <source>
        <dbReference type="ARBA" id="ARBA00023125"/>
    </source>
</evidence>
<sequence length="541" mass="61410">MVKRGGIPWQSKGCWTCKKRRIKVGANKGYFCNQCDQGKPECNRCMKRGIQCLGYEKHGIFVHYAAAAGADGNPESSGSVGPIPRAQYFSSMNPVASGPMFRQQFISEYLQGYFPTKMAVSDVDMWHYLLQGFAGLPNKTEMLDKTLSAITCLYIGKARQDDRMSKHGLQLYNGAIRHMSSMISRDVFSEDIVYTAVLFQEIEPLQNQANIGPITKSSYCPNGLGSWLAHINGLNTIMKHYHQRTVNNPLIGPIYQRYQKLRMIQSSSARGLLPDEYKFLTETTDGTPFCELLGIFAELSPIVTKLQSIDPSDYDACQDLLQHCLRTKKRFFVWYVNHRLADGITTDPPGEFLSSDTPDAERLFGTPLSFRNFDYILLHLHYWAGPCLLYPSIFHAKKLVYAHPKSNIPADILKKALDPLQNEEYLEASQCADEICRTMRYCTRDNMKVAGYHMTMFPLCAASQIYTNFENLEKFSWCIKIVESAASRGHETANYIVDISWHTWRIKNQCGPMTSVALREIVPERVSGKRHEKILDATEEA</sequence>
<dbReference type="InterPro" id="IPR053178">
    <property type="entry name" value="Osmoadaptation_assoc"/>
</dbReference>
<keyword evidence="2" id="KW-0238">DNA-binding</keyword>
<evidence type="ECO:0008006" key="7">
    <source>
        <dbReference type="Google" id="ProtNLM"/>
    </source>
</evidence>
<gene>
    <name evidence="5" type="ORF">N7509_006858</name>
</gene>
<keyword evidence="6" id="KW-1185">Reference proteome</keyword>
<dbReference type="GO" id="GO:0000981">
    <property type="term" value="F:DNA-binding transcription factor activity, RNA polymerase II-specific"/>
    <property type="evidence" value="ECO:0007669"/>
    <property type="project" value="InterPro"/>
</dbReference>
<proteinExistence type="predicted"/>
<evidence type="ECO:0000256" key="4">
    <source>
        <dbReference type="ARBA" id="ARBA00023242"/>
    </source>
</evidence>
<reference evidence="5" key="1">
    <citation type="submission" date="2022-12" db="EMBL/GenBank/DDBJ databases">
        <authorList>
            <person name="Petersen C."/>
        </authorList>
    </citation>
    <scope>NUCLEOTIDE SEQUENCE</scope>
    <source>
        <strain evidence="5">IBT 29677</strain>
    </source>
</reference>
<keyword evidence="1" id="KW-0805">Transcription regulation</keyword>
<evidence type="ECO:0000313" key="6">
    <source>
        <dbReference type="Proteomes" id="UP001147747"/>
    </source>
</evidence>
<dbReference type="RefSeq" id="XP_056487046.1">
    <property type="nucleotide sequence ID" value="XM_056631495.1"/>
</dbReference>
<evidence type="ECO:0000256" key="1">
    <source>
        <dbReference type="ARBA" id="ARBA00023015"/>
    </source>
</evidence>
<dbReference type="PANTHER" id="PTHR38111:SF11">
    <property type="entry name" value="TRANSCRIPTION FACTOR DOMAIN-CONTAINING PROTEIN-RELATED"/>
    <property type="match status" value="1"/>
</dbReference>
<accession>A0A9W9VXQ5</accession>
<keyword evidence="3" id="KW-0804">Transcription</keyword>
<reference evidence="5" key="2">
    <citation type="journal article" date="2023" name="IMA Fungus">
        <title>Comparative genomic study of the Penicillium genus elucidates a diverse pangenome and 15 lateral gene transfer events.</title>
        <authorList>
            <person name="Petersen C."/>
            <person name="Sorensen T."/>
            <person name="Nielsen M.R."/>
            <person name="Sondergaard T.E."/>
            <person name="Sorensen J.L."/>
            <person name="Fitzpatrick D.A."/>
            <person name="Frisvad J.C."/>
            <person name="Nielsen K.L."/>
        </authorList>
    </citation>
    <scope>NUCLEOTIDE SEQUENCE</scope>
    <source>
        <strain evidence="5">IBT 29677</strain>
    </source>
</reference>
<dbReference type="EMBL" id="JAPZBU010000008">
    <property type="protein sequence ID" value="KAJ5391368.1"/>
    <property type="molecule type" value="Genomic_DNA"/>
</dbReference>
<dbReference type="AlphaFoldDB" id="A0A9W9VXQ5"/>
<evidence type="ECO:0000313" key="5">
    <source>
        <dbReference type="EMBL" id="KAJ5391368.1"/>
    </source>
</evidence>
<protein>
    <recommendedName>
        <fullName evidence="7">Zn(2)-C6 fungal-type domain-containing protein</fullName>
    </recommendedName>
</protein>
<dbReference type="GO" id="GO:0008270">
    <property type="term" value="F:zinc ion binding"/>
    <property type="evidence" value="ECO:0007669"/>
    <property type="project" value="InterPro"/>
</dbReference>
<dbReference type="GO" id="GO:0003677">
    <property type="term" value="F:DNA binding"/>
    <property type="evidence" value="ECO:0007669"/>
    <property type="project" value="UniProtKB-KW"/>
</dbReference>
<dbReference type="InterPro" id="IPR001138">
    <property type="entry name" value="Zn2Cys6_DnaBD"/>
</dbReference>
<evidence type="ECO:0000256" key="3">
    <source>
        <dbReference type="ARBA" id="ARBA00023163"/>
    </source>
</evidence>
<dbReference type="CDD" id="cd00067">
    <property type="entry name" value="GAL4"/>
    <property type="match status" value="1"/>
</dbReference>
<dbReference type="InterPro" id="IPR036864">
    <property type="entry name" value="Zn2-C6_fun-type_DNA-bd_sf"/>
</dbReference>
<keyword evidence="4" id="KW-0539">Nucleus</keyword>
<dbReference type="OrthoDB" id="4491390at2759"/>
<dbReference type="Proteomes" id="UP001147747">
    <property type="component" value="Unassembled WGS sequence"/>
</dbReference>
<dbReference type="PANTHER" id="PTHR38111">
    <property type="entry name" value="ZN(2)-C6 FUNGAL-TYPE DOMAIN-CONTAINING PROTEIN-RELATED"/>
    <property type="match status" value="1"/>
</dbReference>
<comment type="caution">
    <text evidence="5">The sequence shown here is derived from an EMBL/GenBank/DDBJ whole genome shotgun (WGS) entry which is preliminary data.</text>
</comment>